<evidence type="ECO:0000259" key="6">
    <source>
        <dbReference type="PROSITE" id="PS51360"/>
    </source>
</evidence>
<keyword evidence="2" id="KW-0863">Zinc-finger</keyword>
<feature type="compositionally biased region" description="Basic and acidic residues" evidence="4">
    <location>
        <begin position="173"/>
        <end position="189"/>
    </location>
</feature>
<dbReference type="PANTHER" id="PTHR46851:SF21">
    <property type="entry name" value="OS01G0884500 PROTEIN"/>
    <property type="match status" value="1"/>
</dbReference>
<dbReference type="CDD" id="cd00072">
    <property type="entry name" value="GYF"/>
    <property type="match status" value="1"/>
</dbReference>
<dbReference type="SUPFAM" id="SSF159042">
    <property type="entry name" value="Plus3-like"/>
    <property type="match status" value="1"/>
</dbReference>
<dbReference type="CDD" id="cd15568">
    <property type="entry name" value="PHD5_NSD"/>
    <property type="match status" value="1"/>
</dbReference>
<accession>B9EUZ1</accession>
<dbReference type="InterPro" id="IPR004343">
    <property type="entry name" value="Plus-3_dom"/>
</dbReference>
<dbReference type="SMART" id="SM00249">
    <property type="entry name" value="PHD"/>
    <property type="match status" value="1"/>
</dbReference>
<dbReference type="InterPro" id="IPR035445">
    <property type="entry name" value="GYF-like_dom_sf"/>
</dbReference>
<dbReference type="PROSITE" id="PS51925">
    <property type="entry name" value="SWIB_MDM2"/>
    <property type="match status" value="1"/>
</dbReference>
<name>B9EUZ1_ORYSJ</name>
<dbReference type="InterPro" id="IPR013083">
    <property type="entry name" value="Znf_RING/FYVE/PHD"/>
</dbReference>
<dbReference type="Proteomes" id="UP000007752">
    <property type="component" value="Chromosome 1"/>
</dbReference>
<dbReference type="Pfam" id="PF02201">
    <property type="entry name" value="SWIB"/>
    <property type="match status" value="1"/>
</dbReference>
<dbReference type="InterPro" id="IPR003169">
    <property type="entry name" value="GYF"/>
</dbReference>
<dbReference type="AlphaFoldDB" id="B9EUZ1"/>
<proteinExistence type="predicted"/>
<dbReference type="Gene3D" id="3.90.70.200">
    <property type="entry name" value="Plus-3 domain"/>
    <property type="match status" value="1"/>
</dbReference>
<feature type="region of interest" description="Disordered" evidence="4">
    <location>
        <begin position="172"/>
        <end position="200"/>
    </location>
</feature>
<dbReference type="PROSITE" id="PS50829">
    <property type="entry name" value="GYF"/>
    <property type="match status" value="1"/>
</dbReference>
<dbReference type="SUPFAM" id="SSF47592">
    <property type="entry name" value="SWIB/MDM2 domain"/>
    <property type="match status" value="1"/>
</dbReference>
<feature type="region of interest" description="Disordered" evidence="4">
    <location>
        <begin position="709"/>
        <end position="772"/>
    </location>
</feature>
<dbReference type="InterPro" id="IPR001965">
    <property type="entry name" value="Znf_PHD"/>
</dbReference>
<dbReference type="InterPro" id="IPR036885">
    <property type="entry name" value="SWIB_MDM2_dom_sf"/>
</dbReference>
<dbReference type="PANTHER" id="PTHR46851">
    <property type="entry name" value="OS01G0884500 PROTEIN"/>
    <property type="match status" value="1"/>
</dbReference>
<organism evidence="8">
    <name type="scientific">Oryza sativa subsp. japonica</name>
    <name type="common">Rice</name>
    <dbReference type="NCBI Taxonomy" id="39947"/>
    <lineage>
        <taxon>Eukaryota</taxon>
        <taxon>Viridiplantae</taxon>
        <taxon>Streptophyta</taxon>
        <taxon>Embryophyta</taxon>
        <taxon>Tracheophyta</taxon>
        <taxon>Spermatophyta</taxon>
        <taxon>Magnoliopsida</taxon>
        <taxon>Liliopsida</taxon>
        <taxon>Poales</taxon>
        <taxon>Poaceae</taxon>
        <taxon>BOP clade</taxon>
        <taxon>Oryzoideae</taxon>
        <taxon>Oryzeae</taxon>
        <taxon>Oryzinae</taxon>
        <taxon>Oryza</taxon>
        <taxon>Oryza sativa</taxon>
    </lineage>
</organism>
<dbReference type="InterPro" id="IPR045894">
    <property type="entry name" value="At5g08430-like"/>
</dbReference>
<feature type="domain" description="Plus3" evidence="6">
    <location>
        <begin position="354"/>
        <end position="488"/>
    </location>
</feature>
<evidence type="ECO:0000256" key="1">
    <source>
        <dbReference type="ARBA" id="ARBA00022723"/>
    </source>
</evidence>
<keyword evidence="1" id="KW-0479">Metal-binding</keyword>
<evidence type="ECO:0000259" key="7">
    <source>
        <dbReference type="PROSITE" id="PS51925"/>
    </source>
</evidence>
<evidence type="ECO:0000259" key="5">
    <source>
        <dbReference type="PROSITE" id="PS50829"/>
    </source>
</evidence>
<feature type="compositionally biased region" description="Basic and acidic residues" evidence="4">
    <location>
        <begin position="760"/>
        <end position="770"/>
    </location>
</feature>
<dbReference type="Gene3D" id="3.30.40.10">
    <property type="entry name" value="Zinc/RING finger domain, C3HC4 (zinc finger)"/>
    <property type="match status" value="1"/>
</dbReference>
<dbReference type="Pfam" id="PF02213">
    <property type="entry name" value="GYF"/>
    <property type="match status" value="1"/>
</dbReference>
<feature type="compositionally biased region" description="Polar residues" evidence="4">
    <location>
        <begin position="711"/>
        <end position="738"/>
    </location>
</feature>
<protein>
    <submittedName>
        <fullName evidence="8">Uncharacterized protein</fullName>
    </submittedName>
</protein>
<dbReference type="GO" id="GO:0008270">
    <property type="term" value="F:zinc ion binding"/>
    <property type="evidence" value="ECO:0007669"/>
    <property type="project" value="UniProtKB-KW"/>
</dbReference>
<reference evidence="8" key="2">
    <citation type="submission" date="2008-12" db="EMBL/GenBank/DDBJ databases">
        <title>Improved gene annotation of the rice (Oryza sativa) genomes.</title>
        <authorList>
            <person name="Wang J."/>
            <person name="Li R."/>
            <person name="Fan W."/>
            <person name="Huang Q."/>
            <person name="Zhang J."/>
            <person name="Zhou Y."/>
            <person name="Hu Y."/>
            <person name="Zi S."/>
            <person name="Li J."/>
            <person name="Ni P."/>
            <person name="Zheng H."/>
            <person name="Zhang Y."/>
            <person name="Zhao M."/>
            <person name="Hao Q."/>
            <person name="McDermott J."/>
            <person name="Samudrala R."/>
            <person name="Kristiansen K."/>
            <person name="Wong G.K.-S."/>
        </authorList>
    </citation>
    <scope>NUCLEOTIDE SEQUENCE</scope>
</reference>
<dbReference type="Gene3D" id="3.30.1490.40">
    <property type="match status" value="1"/>
</dbReference>
<dbReference type="SMART" id="SM00719">
    <property type="entry name" value="Plus3"/>
    <property type="match status" value="1"/>
</dbReference>
<evidence type="ECO:0000313" key="8">
    <source>
        <dbReference type="EMBL" id="EEE55767.1"/>
    </source>
</evidence>
<evidence type="ECO:0000256" key="4">
    <source>
        <dbReference type="SAM" id="MobiDB-lite"/>
    </source>
</evidence>
<dbReference type="InterPro" id="IPR058668">
    <property type="entry name" value="NERD_dom"/>
</dbReference>
<dbReference type="PROSITE" id="PS51360">
    <property type="entry name" value="PLUS3"/>
    <property type="match status" value="1"/>
</dbReference>
<dbReference type="InterPro" id="IPR036128">
    <property type="entry name" value="Plus3-like_sf"/>
</dbReference>
<reference evidence="8" key="1">
    <citation type="journal article" date="2005" name="PLoS Biol.">
        <title>The genomes of Oryza sativa: a history of duplications.</title>
        <authorList>
            <person name="Yu J."/>
            <person name="Wang J."/>
            <person name="Lin W."/>
            <person name="Li S."/>
            <person name="Li H."/>
            <person name="Zhou J."/>
            <person name="Ni P."/>
            <person name="Dong W."/>
            <person name="Hu S."/>
            <person name="Zeng C."/>
            <person name="Zhang J."/>
            <person name="Zhang Y."/>
            <person name="Li R."/>
            <person name="Xu Z."/>
            <person name="Li S."/>
            <person name="Li X."/>
            <person name="Zheng H."/>
            <person name="Cong L."/>
            <person name="Lin L."/>
            <person name="Yin J."/>
            <person name="Geng J."/>
            <person name="Li G."/>
            <person name="Shi J."/>
            <person name="Liu J."/>
            <person name="Lv H."/>
            <person name="Li J."/>
            <person name="Wang J."/>
            <person name="Deng Y."/>
            <person name="Ran L."/>
            <person name="Shi X."/>
            <person name="Wang X."/>
            <person name="Wu Q."/>
            <person name="Li C."/>
            <person name="Ren X."/>
            <person name="Wang J."/>
            <person name="Wang X."/>
            <person name="Li D."/>
            <person name="Liu D."/>
            <person name="Zhang X."/>
            <person name="Ji Z."/>
            <person name="Zhao W."/>
            <person name="Sun Y."/>
            <person name="Zhang Z."/>
            <person name="Bao J."/>
            <person name="Han Y."/>
            <person name="Dong L."/>
            <person name="Ji J."/>
            <person name="Chen P."/>
            <person name="Wu S."/>
            <person name="Liu J."/>
            <person name="Xiao Y."/>
            <person name="Bu D."/>
            <person name="Tan J."/>
            <person name="Yang L."/>
            <person name="Ye C."/>
            <person name="Zhang J."/>
            <person name="Xu J."/>
            <person name="Zhou Y."/>
            <person name="Yu Y."/>
            <person name="Zhang B."/>
            <person name="Zhuang S."/>
            <person name="Wei H."/>
            <person name="Liu B."/>
            <person name="Lei M."/>
            <person name="Yu H."/>
            <person name="Li Y."/>
            <person name="Xu H."/>
            <person name="Wei S."/>
            <person name="He X."/>
            <person name="Fang L."/>
            <person name="Zhang Z."/>
            <person name="Zhang Y."/>
            <person name="Huang X."/>
            <person name="Su Z."/>
            <person name="Tong W."/>
            <person name="Li J."/>
            <person name="Tong Z."/>
            <person name="Li S."/>
            <person name="Ye J."/>
            <person name="Wang L."/>
            <person name="Fang L."/>
            <person name="Lei T."/>
            <person name="Chen C."/>
            <person name="Chen H."/>
            <person name="Xu Z."/>
            <person name="Li H."/>
            <person name="Huang H."/>
            <person name="Zhang F."/>
            <person name="Xu H."/>
            <person name="Li N."/>
            <person name="Zhao C."/>
            <person name="Li S."/>
            <person name="Dong L."/>
            <person name="Huang Y."/>
            <person name="Li L."/>
            <person name="Xi Y."/>
            <person name="Qi Q."/>
            <person name="Li W."/>
            <person name="Zhang B."/>
            <person name="Hu W."/>
            <person name="Zhang Y."/>
            <person name="Tian X."/>
            <person name="Jiao Y."/>
            <person name="Liang X."/>
            <person name="Jin J."/>
            <person name="Gao L."/>
            <person name="Zheng W."/>
            <person name="Hao B."/>
            <person name="Liu S."/>
            <person name="Wang W."/>
            <person name="Yuan L."/>
            <person name="Cao M."/>
            <person name="McDermott J."/>
            <person name="Samudrala R."/>
            <person name="Wang J."/>
            <person name="Wong G.K."/>
            <person name="Yang H."/>
        </authorList>
    </citation>
    <scope>NUCLEOTIDE SEQUENCE [LARGE SCALE GENOMIC DNA]</scope>
</reference>
<dbReference type="Pfam" id="PF25980">
    <property type="entry name" value="NERD_plant"/>
    <property type="match status" value="1"/>
</dbReference>
<dbReference type="GO" id="GO:0003677">
    <property type="term" value="F:DNA binding"/>
    <property type="evidence" value="ECO:0007669"/>
    <property type="project" value="InterPro"/>
</dbReference>
<keyword evidence="3" id="KW-0862">Zinc</keyword>
<dbReference type="Pfam" id="PF22908">
    <property type="entry name" value="PHD_NSD"/>
    <property type="match status" value="1"/>
</dbReference>
<dbReference type="SUPFAM" id="SSF55277">
    <property type="entry name" value="GYF domain"/>
    <property type="match status" value="1"/>
</dbReference>
<gene>
    <name evidence="8" type="ORF">OsJ_04319</name>
</gene>
<feature type="domain" description="GYF" evidence="5">
    <location>
        <begin position="833"/>
        <end position="881"/>
    </location>
</feature>
<feature type="domain" description="DM2" evidence="7">
    <location>
        <begin position="224"/>
        <end position="307"/>
    </location>
</feature>
<dbReference type="Gene3D" id="1.10.245.10">
    <property type="entry name" value="SWIB/MDM2 domain"/>
    <property type="match status" value="1"/>
</dbReference>
<dbReference type="InterPro" id="IPR055198">
    <property type="entry name" value="NSD_PHD"/>
</dbReference>
<dbReference type="Pfam" id="PF03126">
    <property type="entry name" value="Plus-3"/>
    <property type="match status" value="1"/>
</dbReference>
<evidence type="ECO:0000256" key="2">
    <source>
        <dbReference type="ARBA" id="ARBA00022771"/>
    </source>
</evidence>
<evidence type="ECO:0000256" key="3">
    <source>
        <dbReference type="ARBA" id="ARBA00022833"/>
    </source>
</evidence>
<dbReference type="InterPro" id="IPR003121">
    <property type="entry name" value="SWIB_MDM2_domain"/>
</dbReference>
<dbReference type="EMBL" id="CM000138">
    <property type="protein sequence ID" value="EEE55767.1"/>
    <property type="molecule type" value="Genomic_DNA"/>
</dbReference>
<dbReference type="SMART" id="SM00444">
    <property type="entry name" value="GYF"/>
    <property type="match status" value="1"/>
</dbReference>
<sequence>MGRRSKQKVEDMAEELCFVCKDGGDIRVCDFKNCLKGYHPHCVGKEESFLDSAEQFICELHKCVSCKRNSEYHCLCCPSSSVCGECLGKVEFAQFRKQSQTKGLCNNCLKLALFVEKNSEANSDGETVEFRYTENYLVLFKDYWETIKDNEGLALIDLQQANICLRTSLSCKQGRDSEKPPDEDYRADKNSLSVNDGAEQPFPVDVKVQPSEAKMSLKRKKSNKKTYVGWGSKELIEFLSCIGKDTTKPLDEFILTGVVKEYIQQKNLFKDRKRKSVICDDKLHSLFRKRKVKSNMILNLLEIHLAANAASEDDFLDDSEDDEGRIMRKRPCNTLKAAETSERDPKRNKKCFAALNHNNLKLIYLRRTLIMNLMGQDTFEQKVVGSLVRVKNDDNHYSYQMPKKHYQLGLVTGIRKSPQEYKIKDKRTDILLCVSNLWDDIKISMLSEEDIEEDECNDLLLLAKKGLFKRPTVADLEEKAASIHVDIVNHWIDRELMRLEKEIERAHEKGWRQELHELFNKKRLLSTQDERQRRLAEVPEAIPDTEESKRDEFGVAASNHLEENKGATGHVPNSVKVLMEDSRGATGHIADSVKVLMEGLPGGATARVADVFNVDMAKSQDASGQVTDYLEVVEEETPEDASGQVADILDVVEEEPPEDASGQVADILELVEEETSEDASGQVASILEVVEEETPEAPGKDLCNGGIPGSGLQNKMHNAQDGGTAQGSDMCNGGNTSRRLNDRKSVIVIDSDSDEDEDPHPEQHEPERAAPRAAMDVVMAPTHGAPVAMNGTSAPTLPCAKRGKNGTTAPKGRVPAIAALHALQSMNAPGEHEYIWNYADPQGKVQGPFTMEHMRNWHRNRFFPPEFRVWRLGQTQNDSVPGNRGPWALKFSS</sequence>